<evidence type="ECO:0000256" key="1">
    <source>
        <dbReference type="ARBA" id="ARBA00023015"/>
    </source>
</evidence>
<organism evidence="6">
    <name type="scientific">Flavobacterium sp. WC2416</name>
    <dbReference type="NCBI Taxonomy" id="3234141"/>
    <lineage>
        <taxon>Bacteria</taxon>
        <taxon>Pseudomonadati</taxon>
        <taxon>Bacteroidota</taxon>
        <taxon>Flavobacteriia</taxon>
        <taxon>Flavobacteriales</taxon>
        <taxon>Flavobacteriaceae</taxon>
        <taxon>Flavobacterium</taxon>
    </lineage>
</organism>
<evidence type="ECO:0000256" key="2">
    <source>
        <dbReference type="ARBA" id="ARBA00023125"/>
    </source>
</evidence>
<dbReference type="InterPro" id="IPR036271">
    <property type="entry name" value="Tet_transcr_reg_TetR-rel_C_sf"/>
</dbReference>
<dbReference type="AlphaFoldDB" id="A0AB39WCR4"/>
<dbReference type="GO" id="GO:0003677">
    <property type="term" value="F:DNA binding"/>
    <property type="evidence" value="ECO:0007669"/>
    <property type="project" value="UniProtKB-KW"/>
</dbReference>
<dbReference type="PANTHER" id="PTHR47506:SF10">
    <property type="entry name" value="TRANSCRIPTIONAL REGULATORY PROTEIN"/>
    <property type="match status" value="1"/>
</dbReference>
<evidence type="ECO:0000259" key="4">
    <source>
        <dbReference type="Pfam" id="PF00440"/>
    </source>
</evidence>
<dbReference type="Pfam" id="PF00440">
    <property type="entry name" value="TetR_N"/>
    <property type="match status" value="1"/>
</dbReference>
<evidence type="ECO:0000259" key="5">
    <source>
        <dbReference type="Pfam" id="PF16925"/>
    </source>
</evidence>
<feature type="domain" description="Tetracyclin repressor-like C-terminal" evidence="5">
    <location>
        <begin position="81"/>
        <end position="182"/>
    </location>
</feature>
<keyword evidence="3" id="KW-0804">Transcription</keyword>
<dbReference type="InterPro" id="IPR009057">
    <property type="entry name" value="Homeodomain-like_sf"/>
</dbReference>
<feature type="domain" description="HTH tetR-type" evidence="4">
    <location>
        <begin position="13"/>
        <end position="51"/>
    </location>
</feature>
<dbReference type="Pfam" id="PF16925">
    <property type="entry name" value="TetR_C_13"/>
    <property type="match status" value="1"/>
</dbReference>
<dbReference type="RefSeq" id="WP_367757584.1">
    <property type="nucleotide sequence ID" value="NZ_CP165626.1"/>
</dbReference>
<keyword evidence="2" id="KW-0238">DNA-binding</keyword>
<dbReference type="InterPro" id="IPR001647">
    <property type="entry name" value="HTH_TetR"/>
</dbReference>
<sequence length="192" mass="22094">MARNVEFNEMESIEKAMNVFWEKGYHGTTMQDLVDAMQINRSSLYNTIGDKHCLFIKCVTSYTENAIQESKIKVAQEKSPLQALKNIIYDKAAWVVDCEKGCLGVKTIFEIAPEDAEVRKILSRNNDIYIDFLTEVIQKAIDEGELETTEDASLIAEYILTTFTGWKQAYILHRDPIKIKKMSEYLIKHITN</sequence>
<reference evidence="6" key="1">
    <citation type="submission" date="2024-07" db="EMBL/GenBank/DDBJ databases">
        <authorList>
            <person name="Biller S.J."/>
        </authorList>
    </citation>
    <scope>NUCLEOTIDE SEQUENCE</scope>
    <source>
        <strain evidence="6">WC2416</strain>
    </source>
</reference>
<proteinExistence type="predicted"/>
<evidence type="ECO:0000256" key="3">
    <source>
        <dbReference type="ARBA" id="ARBA00023163"/>
    </source>
</evidence>
<dbReference type="EMBL" id="CP165626">
    <property type="protein sequence ID" value="XDU98443.1"/>
    <property type="molecule type" value="Genomic_DNA"/>
</dbReference>
<dbReference type="SUPFAM" id="SSF48498">
    <property type="entry name" value="Tetracyclin repressor-like, C-terminal domain"/>
    <property type="match status" value="1"/>
</dbReference>
<gene>
    <name evidence="6" type="ORF">AB3G39_14930</name>
</gene>
<keyword evidence="1" id="KW-0805">Transcription regulation</keyword>
<dbReference type="InterPro" id="IPR011075">
    <property type="entry name" value="TetR_C"/>
</dbReference>
<protein>
    <submittedName>
        <fullName evidence="6">TetR/AcrR family transcriptional regulator</fullName>
    </submittedName>
</protein>
<dbReference type="SUPFAM" id="SSF46689">
    <property type="entry name" value="Homeodomain-like"/>
    <property type="match status" value="1"/>
</dbReference>
<evidence type="ECO:0000313" key="6">
    <source>
        <dbReference type="EMBL" id="XDU98443.1"/>
    </source>
</evidence>
<dbReference type="PANTHER" id="PTHR47506">
    <property type="entry name" value="TRANSCRIPTIONAL REGULATORY PROTEIN"/>
    <property type="match status" value="1"/>
</dbReference>
<dbReference type="Gene3D" id="1.10.10.60">
    <property type="entry name" value="Homeodomain-like"/>
    <property type="match status" value="1"/>
</dbReference>
<accession>A0AB39WCR4</accession>
<name>A0AB39WCR4_9FLAO</name>
<dbReference type="Gene3D" id="1.10.357.10">
    <property type="entry name" value="Tetracycline Repressor, domain 2"/>
    <property type="match status" value="1"/>
</dbReference>